<dbReference type="Pfam" id="PF03055">
    <property type="entry name" value="RPE65"/>
    <property type="match status" value="1"/>
</dbReference>
<evidence type="ECO:0000256" key="5">
    <source>
        <dbReference type="ARBA" id="ARBA00023004"/>
    </source>
</evidence>
<comment type="cofactor">
    <cofactor evidence="1">
        <name>Fe(2+)</name>
        <dbReference type="ChEBI" id="CHEBI:29033"/>
    </cofactor>
</comment>
<accession>A0ABM0GLL2</accession>
<dbReference type="PANTHER" id="PTHR10543">
    <property type="entry name" value="BETA-CAROTENE DIOXYGENASE"/>
    <property type="match status" value="1"/>
</dbReference>
<dbReference type="GeneID" id="100378360"/>
<proteinExistence type="inferred from homology"/>
<comment type="similarity">
    <text evidence="2">Belongs to the carotenoid oxygenase family.</text>
</comment>
<evidence type="ECO:0000313" key="7">
    <source>
        <dbReference type="RefSeq" id="XP_002732624.1"/>
    </source>
</evidence>
<dbReference type="RefSeq" id="XP_002732624.1">
    <property type="nucleotide sequence ID" value="XM_002732578.1"/>
</dbReference>
<evidence type="ECO:0000256" key="1">
    <source>
        <dbReference type="ARBA" id="ARBA00001954"/>
    </source>
</evidence>
<dbReference type="Proteomes" id="UP000694865">
    <property type="component" value="Unplaced"/>
</dbReference>
<reference evidence="7" key="1">
    <citation type="submission" date="2025-08" db="UniProtKB">
        <authorList>
            <consortium name="RefSeq"/>
        </authorList>
    </citation>
    <scope>IDENTIFICATION</scope>
    <source>
        <tissue evidence="7">Testes</tissue>
    </source>
</reference>
<name>A0ABM0GLL2_SACKO</name>
<feature type="non-terminal residue" evidence="7">
    <location>
        <position position="1"/>
    </location>
</feature>
<evidence type="ECO:0000256" key="2">
    <source>
        <dbReference type="ARBA" id="ARBA00006787"/>
    </source>
</evidence>
<protein>
    <submittedName>
        <fullName evidence="7">Beta,beta-carotene 9',10'-oxygenase-like</fullName>
    </submittedName>
</protein>
<dbReference type="PANTHER" id="PTHR10543:SF24">
    <property type="entry name" value="CAROTENOID ISOMEROOXYGENASE"/>
    <property type="match status" value="1"/>
</dbReference>
<organism evidence="6 7">
    <name type="scientific">Saccoglossus kowalevskii</name>
    <name type="common">Acorn worm</name>
    <dbReference type="NCBI Taxonomy" id="10224"/>
    <lineage>
        <taxon>Eukaryota</taxon>
        <taxon>Metazoa</taxon>
        <taxon>Hemichordata</taxon>
        <taxon>Enteropneusta</taxon>
        <taxon>Harrimaniidae</taxon>
        <taxon>Saccoglossus</taxon>
    </lineage>
</organism>
<evidence type="ECO:0000313" key="6">
    <source>
        <dbReference type="Proteomes" id="UP000694865"/>
    </source>
</evidence>
<evidence type="ECO:0000256" key="3">
    <source>
        <dbReference type="ARBA" id="ARBA00022723"/>
    </source>
</evidence>
<keyword evidence="6" id="KW-1185">Reference proteome</keyword>
<gene>
    <name evidence="7" type="primary">LOC100378360</name>
</gene>
<sequence length="486" mass="54838">TIPEWLNGSFLRNGPGLFEIGEDSFNHLFDGMALLHKFTVKDGKVTYQNRFLTSDTYRKNKAANRIVVSEFGTLSNPDPAANFVEKMLSYVWPPVPEDNCNISWFKISEKFCVCTETPFVWQVDPHTLVATKKHDLAKKISIHTMSSHPHTLKDGTLLNVGNHYGPAPTYNVIKISPSEGGNDPFENTQIICSIPARYRLHPGYYHSLSITENYVVFLEQPLMTNVAKLMTGRFTSTPLSGALEYDDNISSIFYLIRHDTGELVASKYVAEPFFSFHHVNAFEDGDHVVVDLCCHRDMDIVNKMSRNSIEANNTDPANIELRRYVFPLNVNTKSSTGTNLITLDYTSCCATKRDDGNDVYVTYEKMIEKGMELPITNYERYNGRKYRYVYGVSDSATELMKVDLQNKTYKLVNHDAYFPAEPVFVEAPNATSEDDGVVMACMVSAKEDTWSYLLVLDGKTFTEIARAEIPVALTSGLHGMFFKGIV</sequence>
<dbReference type="InterPro" id="IPR004294">
    <property type="entry name" value="Carotenoid_Oase"/>
</dbReference>
<keyword evidence="5" id="KW-0408">Iron</keyword>
<keyword evidence="4" id="KW-0560">Oxidoreductase</keyword>
<keyword evidence="3" id="KW-0479">Metal-binding</keyword>
<evidence type="ECO:0000256" key="4">
    <source>
        <dbReference type="ARBA" id="ARBA00023002"/>
    </source>
</evidence>